<dbReference type="STRING" id="7574.A0A1S3HKU7"/>
<proteinExistence type="predicted"/>
<feature type="domain" description="EF-hand" evidence="2">
    <location>
        <begin position="40"/>
        <end position="75"/>
    </location>
</feature>
<dbReference type="GeneID" id="106156075"/>
<organism evidence="3 4">
    <name type="scientific">Lingula anatina</name>
    <name type="common">Brachiopod</name>
    <name type="synonym">Lingula unguis</name>
    <dbReference type="NCBI Taxonomy" id="7574"/>
    <lineage>
        <taxon>Eukaryota</taxon>
        <taxon>Metazoa</taxon>
        <taxon>Spiralia</taxon>
        <taxon>Lophotrochozoa</taxon>
        <taxon>Brachiopoda</taxon>
        <taxon>Linguliformea</taxon>
        <taxon>Lingulata</taxon>
        <taxon>Lingulida</taxon>
        <taxon>Linguloidea</taxon>
        <taxon>Lingulidae</taxon>
        <taxon>Lingula</taxon>
    </lineage>
</organism>
<dbReference type="GO" id="GO:0005509">
    <property type="term" value="F:calcium ion binding"/>
    <property type="evidence" value="ECO:0007669"/>
    <property type="project" value="InterPro"/>
</dbReference>
<evidence type="ECO:0000256" key="1">
    <source>
        <dbReference type="ARBA" id="ARBA00022837"/>
    </source>
</evidence>
<evidence type="ECO:0000313" key="3">
    <source>
        <dbReference type="Proteomes" id="UP000085678"/>
    </source>
</evidence>
<gene>
    <name evidence="4" type="primary">LOC106156075</name>
</gene>
<dbReference type="PROSITE" id="PS50222">
    <property type="entry name" value="EF_HAND_2"/>
    <property type="match status" value="2"/>
</dbReference>
<reference evidence="4" key="1">
    <citation type="submission" date="2025-08" db="UniProtKB">
        <authorList>
            <consortium name="RefSeq"/>
        </authorList>
    </citation>
    <scope>IDENTIFICATION</scope>
    <source>
        <tissue evidence="4">Gonads</tissue>
    </source>
</reference>
<evidence type="ECO:0000313" key="4">
    <source>
        <dbReference type="RefSeq" id="XP_013386647.1"/>
    </source>
</evidence>
<dbReference type="InterPro" id="IPR002048">
    <property type="entry name" value="EF_hand_dom"/>
</dbReference>
<name>A0A1S3HKU7_LINAN</name>
<sequence length="214" mass="24564">MAGITFSKRLILGVFRGFTQKAISLKMMPHDYPTVKGTECWRRKIRTLFKAMDATRDGYITKEDFALSGHRLAIYLNLDENKAKHVMKHRVDLWEAIGKDAKNNEEYKVSEDEFISDLLAVINTTYRDSFLDMIIRDFDGYDVDGDGFISPKEHKAFFYSWGIPTGYSADVFKALDTDGDGLITRDEYIQGGTDFMFSEDENSPYKNFLGPLLE</sequence>
<dbReference type="Pfam" id="PF13499">
    <property type="entry name" value="EF-hand_7"/>
    <property type="match status" value="1"/>
</dbReference>
<dbReference type="KEGG" id="lak:106156075"/>
<accession>A0A1S3HKU7</accession>
<dbReference type="AlphaFoldDB" id="A0A1S3HKU7"/>
<dbReference type="OrthoDB" id="427950at2759"/>
<dbReference type="SMART" id="SM00054">
    <property type="entry name" value="EFh"/>
    <property type="match status" value="3"/>
</dbReference>
<protein>
    <submittedName>
        <fullName evidence="4">Sarcoplasmic calcium-binding protein</fullName>
    </submittedName>
</protein>
<dbReference type="RefSeq" id="XP_013386647.1">
    <property type="nucleotide sequence ID" value="XM_013531193.1"/>
</dbReference>
<dbReference type="InterPro" id="IPR011992">
    <property type="entry name" value="EF-hand-dom_pair"/>
</dbReference>
<keyword evidence="3" id="KW-1185">Reference proteome</keyword>
<dbReference type="Gene3D" id="1.10.238.10">
    <property type="entry name" value="EF-hand"/>
    <property type="match status" value="1"/>
</dbReference>
<keyword evidence="1" id="KW-0106">Calcium</keyword>
<dbReference type="Pfam" id="PF13202">
    <property type="entry name" value="EF-hand_5"/>
    <property type="match status" value="1"/>
</dbReference>
<dbReference type="SUPFAM" id="SSF47473">
    <property type="entry name" value="EF-hand"/>
    <property type="match status" value="1"/>
</dbReference>
<dbReference type="Proteomes" id="UP000085678">
    <property type="component" value="Unplaced"/>
</dbReference>
<dbReference type="PROSITE" id="PS00018">
    <property type="entry name" value="EF_HAND_1"/>
    <property type="match status" value="1"/>
</dbReference>
<dbReference type="InParanoid" id="A0A1S3HKU7"/>
<evidence type="ECO:0000259" key="2">
    <source>
        <dbReference type="PROSITE" id="PS50222"/>
    </source>
</evidence>
<feature type="domain" description="EF-hand" evidence="2">
    <location>
        <begin position="163"/>
        <end position="198"/>
    </location>
</feature>
<dbReference type="InterPro" id="IPR018247">
    <property type="entry name" value="EF_Hand_1_Ca_BS"/>
</dbReference>